<evidence type="ECO:0000256" key="1">
    <source>
        <dbReference type="SAM" id="MobiDB-lite"/>
    </source>
</evidence>
<feature type="compositionally biased region" description="Basic and acidic residues" evidence="1">
    <location>
        <begin position="401"/>
        <end position="415"/>
    </location>
</feature>
<dbReference type="EMBL" id="KZ613938">
    <property type="protein sequence ID" value="PMD47128.1"/>
    <property type="molecule type" value="Genomic_DNA"/>
</dbReference>
<gene>
    <name evidence="2" type="ORF">L207DRAFT_560720</name>
</gene>
<organism evidence="2 3">
    <name type="scientific">Hyaloscypha variabilis (strain UAMH 11265 / GT02V1 / F)</name>
    <name type="common">Meliniomyces variabilis</name>
    <dbReference type="NCBI Taxonomy" id="1149755"/>
    <lineage>
        <taxon>Eukaryota</taxon>
        <taxon>Fungi</taxon>
        <taxon>Dikarya</taxon>
        <taxon>Ascomycota</taxon>
        <taxon>Pezizomycotina</taxon>
        <taxon>Leotiomycetes</taxon>
        <taxon>Helotiales</taxon>
        <taxon>Hyaloscyphaceae</taxon>
        <taxon>Hyaloscypha</taxon>
        <taxon>Hyaloscypha variabilis</taxon>
    </lineage>
</organism>
<protein>
    <submittedName>
        <fullName evidence="2">Uncharacterized protein</fullName>
    </submittedName>
</protein>
<dbReference type="STRING" id="1149755.A0A2J6S8N6"/>
<dbReference type="OrthoDB" id="3564084at2759"/>
<evidence type="ECO:0000313" key="3">
    <source>
        <dbReference type="Proteomes" id="UP000235786"/>
    </source>
</evidence>
<dbReference type="Proteomes" id="UP000235786">
    <property type="component" value="Unassembled WGS sequence"/>
</dbReference>
<feature type="region of interest" description="Disordered" evidence="1">
    <location>
        <begin position="399"/>
        <end position="433"/>
    </location>
</feature>
<dbReference type="AlphaFoldDB" id="A0A2J6S8N6"/>
<evidence type="ECO:0000313" key="2">
    <source>
        <dbReference type="EMBL" id="PMD47128.1"/>
    </source>
</evidence>
<accession>A0A2J6S8N6</accession>
<name>A0A2J6S8N6_HYAVF</name>
<sequence>MYSVPQRSAEDRLWPSQRCDRCIKFEYPCSANFTAKGQSQGFLQAVEAVGSNVLVKDWQSLNLPVNNAPTILSLPPRIDYTASESSQAPPCSGDTSDDTQSTSKFAGLFSALREASWGYGHHAKAAGEEPEGSHGRTFKLEIAMLMTGSILTLDARLATREARVAAYQRYGQEVDGNVAKGYPREKAERLTLANLILKISEKSEDEDDQYATDFISSIAHRIREGGRWQQLIDAAASPEILLIGPDFDDDDDSEDEDELPSIRNFEKEFHKNYESLEIDKIMHSGNDALFTKMKELLMKPDVQLKKTCQRLSGLSQLIQRFVKAQNRLNSSYRLLMYKHPESVAEREENKPGENLELVTSLCLEIEKRVKTVLWPPGSDFKSDMESWVSIIAKVDIAGAKPGEEKEPEIEGKETSSNDDDSEETWGSSVGDQNGEFGEDFCMHFLNNNAFS</sequence>
<reference evidence="2 3" key="1">
    <citation type="submission" date="2016-04" db="EMBL/GenBank/DDBJ databases">
        <title>A degradative enzymes factory behind the ericoid mycorrhizal symbiosis.</title>
        <authorList>
            <consortium name="DOE Joint Genome Institute"/>
            <person name="Martino E."/>
            <person name="Morin E."/>
            <person name="Grelet G."/>
            <person name="Kuo A."/>
            <person name="Kohler A."/>
            <person name="Daghino S."/>
            <person name="Barry K."/>
            <person name="Choi C."/>
            <person name="Cichocki N."/>
            <person name="Clum A."/>
            <person name="Copeland A."/>
            <person name="Hainaut M."/>
            <person name="Haridas S."/>
            <person name="Labutti K."/>
            <person name="Lindquist E."/>
            <person name="Lipzen A."/>
            <person name="Khouja H.-R."/>
            <person name="Murat C."/>
            <person name="Ohm R."/>
            <person name="Olson A."/>
            <person name="Spatafora J."/>
            <person name="Veneault-Fourrey C."/>
            <person name="Henrissat B."/>
            <person name="Grigoriev I."/>
            <person name="Martin F."/>
            <person name="Perotto S."/>
        </authorList>
    </citation>
    <scope>NUCLEOTIDE SEQUENCE [LARGE SCALE GENOMIC DNA]</scope>
    <source>
        <strain evidence="2 3">F</strain>
    </source>
</reference>
<keyword evidence="3" id="KW-1185">Reference proteome</keyword>
<proteinExistence type="predicted"/>